<accession>A0A2N4UW64</accession>
<gene>
    <name evidence="1" type="ORF">CIK00_03035</name>
</gene>
<comment type="caution">
    <text evidence="1">The sequence shown here is derived from an EMBL/GenBank/DDBJ whole genome shotgun (WGS) entry which is preliminary data.</text>
</comment>
<dbReference type="AlphaFoldDB" id="A0A2N4UW64"/>
<proteinExistence type="predicted"/>
<organism evidence="1 2">
    <name type="scientific">Photobacterium carnosum</name>
    <dbReference type="NCBI Taxonomy" id="2023717"/>
    <lineage>
        <taxon>Bacteria</taxon>
        <taxon>Pseudomonadati</taxon>
        <taxon>Pseudomonadota</taxon>
        <taxon>Gammaproteobacteria</taxon>
        <taxon>Vibrionales</taxon>
        <taxon>Vibrionaceae</taxon>
        <taxon>Photobacterium</taxon>
    </lineage>
</organism>
<reference evidence="1 2" key="1">
    <citation type="journal article" date="2018" name="Syst. Appl. Microbiol.">
        <title>Photobacterium carnosum sp. nov., isolated from spoiled modified atmosphere packaged poultry meat.</title>
        <authorList>
            <person name="Hilgarth M."/>
            <person name="Fuertes S."/>
            <person name="Ehrmann M."/>
            <person name="Vogel R.F."/>
        </authorList>
    </citation>
    <scope>NUCLEOTIDE SEQUENCE [LARGE SCALE GENOMIC DNA]</scope>
    <source>
        <strain evidence="1 2">TMW 2.2021</strain>
    </source>
</reference>
<protein>
    <submittedName>
        <fullName evidence="1">Uncharacterized protein</fullName>
    </submittedName>
</protein>
<dbReference type="GeneID" id="69965899"/>
<evidence type="ECO:0000313" key="2">
    <source>
        <dbReference type="Proteomes" id="UP000234420"/>
    </source>
</evidence>
<dbReference type="Proteomes" id="UP000234420">
    <property type="component" value="Unassembled WGS sequence"/>
</dbReference>
<sequence>MNNNNKVKPDIIKAVMDYRYSQGEKFERYFQTTKNRFQVCTSRSRKREIIEINSTIERLKQRIERYSDIVSILYNHEQQIKVSNVNYMSIGVVNNEFTLFNQSLFLRFNCAPPETQLTFLVTPQTISTHAVVRYLERNNTLDVKAAIVELGMALVDCAQELASHCAQTGLCPTGHTERNIKTINDGIAIIIIPDPSVLDYSEADWKVVTYISPDMVKDFNLRSHEAGFVLDDYAIEYKDDIRSYIDNMLS</sequence>
<keyword evidence="2" id="KW-1185">Reference proteome</keyword>
<evidence type="ECO:0000313" key="1">
    <source>
        <dbReference type="EMBL" id="PLC59256.1"/>
    </source>
</evidence>
<name>A0A2N4UW64_9GAMM</name>
<dbReference type="EMBL" id="NPIB01000002">
    <property type="protein sequence ID" value="PLC59256.1"/>
    <property type="molecule type" value="Genomic_DNA"/>
</dbReference>
<dbReference type="RefSeq" id="WP_101767459.1">
    <property type="nucleotide sequence ID" value="NZ_BPPU01000003.1"/>
</dbReference>